<evidence type="ECO:0000259" key="3">
    <source>
        <dbReference type="PROSITE" id="PS50977"/>
    </source>
</evidence>
<sequence>MEQWIEELLKINDEDEKKTDKQMKIITAAIEIFAKKGYSASSTNEIAKKAGVAEGTIFRHYKTKKELLISIVAPMMTKLVAPFILRDVEKLLASSHHSYEHFLRELMSNRIQFIKKNTSIIKILLQEIPFQPDLQALFVKYVASNVYTKLYKIVEHFQSKGEIISVPPPSVVRFTVTTIMGHLLVRYFILPDLKWDDEKEIDHTIHFIMYGISNTPKEDESS</sequence>
<dbReference type="InterPro" id="IPR009057">
    <property type="entry name" value="Homeodomain-like_sf"/>
</dbReference>
<dbReference type="PANTHER" id="PTHR43479">
    <property type="entry name" value="ACREF/ENVCD OPERON REPRESSOR-RELATED"/>
    <property type="match status" value="1"/>
</dbReference>
<dbReference type="InterPro" id="IPR036271">
    <property type="entry name" value="Tet_transcr_reg_TetR-rel_C_sf"/>
</dbReference>
<organism evidence="4 5">
    <name type="scientific">Chengkuizengella marina</name>
    <dbReference type="NCBI Taxonomy" id="2507566"/>
    <lineage>
        <taxon>Bacteria</taxon>
        <taxon>Bacillati</taxon>
        <taxon>Bacillota</taxon>
        <taxon>Bacilli</taxon>
        <taxon>Bacillales</taxon>
        <taxon>Paenibacillaceae</taxon>
        <taxon>Chengkuizengella</taxon>
    </lineage>
</organism>
<dbReference type="InterPro" id="IPR050624">
    <property type="entry name" value="HTH-type_Tx_Regulator"/>
</dbReference>
<dbReference type="OrthoDB" id="9780824at2"/>
<evidence type="ECO:0000256" key="2">
    <source>
        <dbReference type="PROSITE-ProRule" id="PRU00335"/>
    </source>
</evidence>
<name>A0A6N9Q122_9BACL</name>
<reference evidence="4 5" key="1">
    <citation type="submission" date="2019-01" db="EMBL/GenBank/DDBJ databases">
        <title>Chengkuizengella sp. nov., isolated from deep-sea sediment of East Pacific Ocean.</title>
        <authorList>
            <person name="Yang J."/>
            <person name="Lai Q."/>
            <person name="Shao Z."/>
        </authorList>
    </citation>
    <scope>NUCLEOTIDE SEQUENCE [LARGE SCALE GENOMIC DNA]</scope>
    <source>
        <strain evidence="4 5">YPA3-1-1</strain>
    </source>
</reference>
<keyword evidence="5" id="KW-1185">Reference proteome</keyword>
<evidence type="ECO:0000256" key="1">
    <source>
        <dbReference type="ARBA" id="ARBA00023125"/>
    </source>
</evidence>
<dbReference type="PRINTS" id="PR00455">
    <property type="entry name" value="HTHTETR"/>
</dbReference>
<evidence type="ECO:0000313" key="4">
    <source>
        <dbReference type="EMBL" id="NBI29037.1"/>
    </source>
</evidence>
<keyword evidence="1 2" id="KW-0238">DNA-binding</keyword>
<gene>
    <name evidence="4" type="ORF">ERL59_08700</name>
</gene>
<dbReference type="EMBL" id="SIJB01000020">
    <property type="protein sequence ID" value="NBI29037.1"/>
    <property type="molecule type" value="Genomic_DNA"/>
</dbReference>
<dbReference type="SUPFAM" id="SSF46689">
    <property type="entry name" value="Homeodomain-like"/>
    <property type="match status" value="1"/>
</dbReference>
<dbReference type="SUPFAM" id="SSF48498">
    <property type="entry name" value="Tetracyclin repressor-like, C-terminal domain"/>
    <property type="match status" value="1"/>
</dbReference>
<protein>
    <submittedName>
        <fullName evidence="4">TetR/AcrR family transcriptional regulator</fullName>
    </submittedName>
</protein>
<comment type="caution">
    <text evidence="4">The sequence shown here is derived from an EMBL/GenBank/DDBJ whole genome shotgun (WGS) entry which is preliminary data.</text>
</comment>
<dbReference type="Pfam" id="PF00440">
    <property type="entry name" value="TetR_N"/>
    <property type="match status" value="1"/>
</dbReference>
<accession>A0A6N9Q122</accession>
<dbReference type="Gene3D" id="1.10.357.10">
    <property type="entry name" value="Tetracycline Repressor, domain 2"/>
    <property type="match status" value="1"/>
</dbReference>
<dbReference type="PANTHER" id="PTHR43479:SF11">
    <property type="entry name" value="ACREF_ENVCD OPERON REPRESSOR-RELATED"/>
    <property type="match status" value="1"/>
</dbReference>
<dbReference type="Proteomes" id="UP000448943">
    <property type="component" value="Unassembled WGS sequence"/>
</dbReference>
<dbReference type="AlphaFoldDB" id="A0A6N9Q122"/>
<feature type="DNA-binding region" description="H-T-H motif" evidence="2">
    <location>
        <begin position="42"/>
        <end position="61"/>
    </location>
</feature>
<dbReference type="InterPro" id="IPR001647">
    <property type="entry name" value="HTH_TetR"/>
</dbReference>
<feature type="domain" description="HTH tetR-type" evidence="3">
    <location>
        <begin position="19"/>
        <end position="79"/>
    </location>
</feature>
<proteinExistence type="predicted"/>
<evidence type="ECO:0000313" key="5">
    <source>
        <dbReference type="Proteomes" id="UP000448943"/>
    </source>
</evidence>
<dbReference type="GO" id="GO:0003677">
    <property type="term" value="F:DNA binding"/>
    <property type="evidence" value="ECO:0007669"/>
    <property type="project" value="UniProtKB-UniRule"/>
</dbReference>
<dbReference type="PROSITE" id="PS50977">
    <property type="entry name" value="HTH_TETR_2"/>
    <property type="match status" value="1"/>
</dbReference>